<accession>A0A395W0K0</accession>
<dbReference type="CDD" id="cd04276">
    <property type="entry name" value="ZnMc_MMP_like_2"/>
    <property type="match status" value="1"/>
</dbReference>
<dbReference type="EMBL" id="VWLX01000004">
    <property type="protein sequence ID" value="KAA3807010.1"/>
    <property type="molecule type" value="Genomic_DNA"/>
</dbReference>
<sequence length="870" mass="99461">MRRFLIICLAAVFTLPAADANTIFWKKKKDKTEKKEKKLSKYEKLFKDKKVETSKGLLTLHFVDKKKLLVEFPVSLMGREFLLGSKVVETSDMGNGPAGTMSYTPRHIKFAVVDSTLYMKEVSRTGQNMIFSSSANQNMQEGLKKNSLSTIVDAFTIAAFNKDSSAVVVDMTSYFVSHTENMNPFSSGKRTMEYGSGRQAVKFKDDLSYLMGVKAFGDNVSIISKLTYLMNLSVGGQLVSVDEPVSMTVNRTLLLLPEKPQMRPRLADPRIGIGTVAMENMGTEVDGSRMEHRMKRWNLEVSDVDKYKRGELTKPKKPIVFYMDPNFPVSWRAAVKAGVNDWNKAFEAIGFKDAIQVKDFPKDDPDFDPDNLKYSTIRYVPTGVVTTMKDASFADPRTGEIMNASLYLYHDLLKWNNIQRFVQTSQVDPDARHLRLPDDLMSETLRCAVRREVGFALGLIENMAGSFAIPTDSLRSASYTQKYGITASVMDEVGFNYVAQPSDKGVMLSPKLGVYDYYAIKVAYKPILEAQTAQEENKVVRQWISEKSGDPMYRFGTKQYLLTTFDPSALSFDLGNDAIKASTYGINNLRYIVAHMHEWMDAEDKNYDYRNMVFPFIVQQLRGYLFNVYRNIGSFYLNEHFVGDANATLTAVPKDLQRASLDFLFTQLKDLEWIDDEDVIKKLSFSGSQARKILKNYVVKEKNVITDLYQTKRVSLTYYRDPSSYSPKEYIDDLYELVWRPTMEGRSLTEPERIMQAEFLSNVRNSVDINGQKRWFGQYYLSDDNTDKVGALDEEEDEEAESAIEEQGYGSRAVMYNIATDNQNHLWYGTYQKLAELVKKQQMTGDEQTRAHYKYLLFLMTRSWKDAPKI</sequence>
<evidence type="ECO:0000313" key="9">
    <source>
        <dbReference type="Proteomes" id="UP000460135"/>
    </source>
</evidence>
<evidence type="ECO:0000259" key="2">
    <source>
        <dbReference type="Pfam" id="PF16313"/>
    </source>
</evidence>
<dbReference type="Pfam" id="PF17148">
    <property type="entry name" value="DUF5117"/>
    <property type="match status" value="1"/>
</dbReference>
<reference evidence="7 8" key="1">
    <citation type="submission" date="2018-08" db="EMBL/GenBank/DDBJ databases">
        <title>A genome reference for cultivated species of the human gut microbiota.</title>
        <authorList>
            <person name="Zou Y."/>
            <person name="Xue W."/>
            <person name="Luo G."/>
        </authorList>
    </citation>
    <scope>NUCLEOTIDE SEQUENCE [LARGE SCALE GENOMIC DNA]</scope>
    <source>
        <strain evidence="7 8">AF20-9LB</strain>
    </source>
</reference>
<feature type="domain" description="DUF5117" evidence="3">
    <location>
        <begin position="104"/>
        <end position="301"/>
    </location>
</feature>
<proteinExistence type="predicted"/>
<dbReference type="RefSeq" id="WP_004297939.1">
    <property type="nucleotide sequence ID" value="NZ_BAABYJ010000001.1"/>
</dbReference>
<evidence type="ECO:0000259" key="3">
    <source>
        <dbReference type="Pfam" id="PF17148"/>
    </source>
</evidence>
<feature type="domain" description="EcxA zinc-binding" evidence="2">
    <location>
        <begin position="436"/>
        <end position="743"/>
    </location>
</feature>
<evidence type="ECO:0000313" key="8">
    <source>
        <dbReference type="Proteomes" id="UP000266492"/>
    </source>
</evidence>
<dbReference type="InterPro" id="IPR032534">
    <property type="entry name" value="EcxA_zinc-bd"/>
</dbReference>
<evidence type="ECO:0000259" key="4">
    <source>
        <dbReference type="Pfam" id="PF17162"/>
    </source>
</evidence>
<evidence type="ECO:0000256" key="1">
    <source>
        <dbReference type="SAM" id="SignalP"/>
    </source>
</evidence>
<keyword evidence="5" id="KW-0378">Hydrolase</keyword>
<keyword evidence="5" id="KW-0482">Metalloprotease</keyword>
<dbReference type="Proteomes" id="UP000460135">
    <property type="component" value="Unassembled WGS sequence"/>
</dbReference>
<evidence type="ECO:0000313" key="6">
    <source>
        <dbReference type="EMBL" id="MDC2408246.1"/>
    </source>
</evidence>
<reference evidence="6" key="3">
    <citation type="submission" date="2022-10" db="EMBL/GenBank/DDBJ databases">
        <title>Human gut microbiome strain richness.</title>
        <authorList>
            <person name="Chen-Liaw A."/>
        </authorList>
    </citation>
    <scope>NUCLEOTIDE SEQUENCE</scope>
    <source>
        <strain evidence="6">F7_m1001271B151109d0_201107</strain>
    </source>
</reference>
<dbReference type="KEGG" id="boa:Bovatus_02085"/>
<feature type="domain" description="DUF5118" evidence="4">
    <location>
        <begin position="40"/>
        <end position="89"/>
    </location>
</feature>
<feature type="signal peptide" evidence="1">
    <location>
        <begin position="1"/>
        <end position="20"/>
    </location>
</feature>
<name>A0A395W0K0_BACOV</name>
<dbReference type="Pfam" id="PF16313">
    <property type="entry name" value="DUF4953"/>
    <property type="match status" value="1"/>
</dbReference>
<dbReference type="EMBL" id="JAQNWR010000005">
    <property type="protein sequence ID" value="MDC2408246.1"/>
    <property type="molecule type" value="Genomic_DNA"/>
</dbReference>
<dbReference type="AlphaFoldDB" id="A0A395W0K0"/>
<reference evidence="5 9" key="2">
    <citation type="journal article" date="2019" name="Nat. Med.">
        <title>A library of human gut bacterial isolates paired with longitudinal multiomics data enables mechanistic microbiome research.</title>
        <authorList>
            <person name="Poyet M."/>
            <person name="Groussin M."/>
            <person name="Gibbons S.M."/>
            <person name="Avila-Pacheco J."/>
            <person name="Jiang X."/>
            <person name="Kearney S.M."/>
            <person name="Perrotta A.R."/>
            <person name="Berdy B."/>
            <person name="Zhao S."/>
            <person name="Lieberman T.D."/>
            <person name="Swanson P.K."/>
            <person name="Smith M."/>
            <person name="Roesemann S."/>
            <person name="Alexander J.E."/>
            <person name="Rich S.A."/>
            <person name="Livny J."/>
            <person name="Vlamakis H."/>
            <person name="Clish C."/>
            <person name="Bullock K."/>
            <person name="Deik A."/>
            <person name="Scott J."/>
            <person name="Pierce K.A."/>
            <person name="Xavier R.J."/>
            <person name="Alm E.J."/>
        </authorList>
    </citation>
    <scope>NUCLEOTIDE SEQUENCE [LARGE SCALE GENOMIC DNA]</scope>
    <source>
        <strain evidence="5 9">BIOML-A183</strain>
    </source>
</reference>
<dbReference type="Proteomes" id="UP001214017">
    <property type="component" value="Unassembled WGS sequence"/>
</dbReference>
<dbReference type="Proteomes" id="UP000266492">
    <property type="component" value="Unassembled WGS sequence"/>
</dbReference>
<keyword evidence="5" id="KW-0645">Protease</keyword>
<dbReference type="Pfam" id="PF17162">
    <property type="entry name" value="DUF5118"/>
    <property type="match status" value="1"/>
</dbReference>
<feature type="chain" id="PRO_5042358281" evidence="1">
    <location>
        <begin position="21"/>
        <end position="870"/>
    </location>
</feature>
<dbReference type="SUPFAM" id="SSF55486">
    <property type="entry name" value="Metalloproteases ('zincins'), catalytic domain"/>
    <property type="match status" value="1"/>
</dbReference>
<dbReference type="InterPro" id="IPR033413">
    <property type="entry name" value="DUF5117"/>
</dbReference>
<comment type="caution">
    <text evidence="7">The sequence shown here is derived from an EMBL/GenBank/DDBJ whole genome shotgun (WGS) entry which is preliminary data.</text>
</comment>
<evidence type="ECO:0000313" key="7">
    <source>
        <dbReference type="EMBL" id="RGS86442.1"/>
    </source>
</evidence>
<organism evidence="7 8">
    <name type="scientific">Bacteroides ovatus</name>
    <dbReference type="NCBI Taxonomy" id="28116"/>
    <lineage>
        <taxon>Bacteria</taxon>
        <taxon>Pseudomonadati</taxon>
        <taxon>Bacteroidota</taxon>
        <taxon>Bacteroidia</taxon>
        <taxon>Bacteroidales</taxon>
        <taxon>Bacteroidaceae</taxon>
        <taxon>Bacteroides</taxon>
    </lineage>
</organism>
<protein>
    <submittedName>
        <fullName evidence="7">DUF5117 domain-containing protein</fullName>
    </submittedName>
    <submittedName>
        <fullName evidence="5">Zinc-dependent metalloprotease</fullName>
    </submittedName>
</protein>
<dbReference type="InterPro" id="IPR033428">
    <property type="entry name" value="DUF5118"/>
</dbReference>
<dbReference type="GO" id="GO:0006508">
    <property type="term" value="P:proteolysis"/>
    <property type="evidence" value="ECO:0007669"/>
    <property type="project" value="UniProtKB-KW"/>
</dbReference>
<gene>
    <name evidence="7" type="ORF">DWX70_05405</name>
    <name evidence="5" type="ORF">F3F51_06330</name>
    <name evidence="6" type="ORF">PO240_10225</name>
</gene>
<keyword evidence="1" id="KW-0732">Signal</keyword>
<dbReference type="PANTHER" id="PTHR38478">
    <property type="entry name" value="PEPTIDASE M1A AND M12B"/>
    <property type="match status" value="1"/>
</dbReference>
<dbReference type="PANTHER" id="PTHR38478:SF1">
    <property type="entry name" value="ZINC DEPENDENT METALLOPROTEASE DOMAIN LIPOPROTEIN"/>
    <property type="match status" value="1"/>
</dbReference>
<dbReference type="EMBL" id="QRVZ01000003">
    <property type="protein sequence ID" value="RGS86442.1"/>
    <property type="molecule type" value="Genomic_DNA"/>
</dbReference>
<dbReference type="GO" id="GO:0008237">
    <property type="term" value="F:metallopeptidase activity"/>
    <property type="evidence" value="ECO:0007669"/>
    <property type="project" value="UniProtKB-KW"/>
</dbReference>
<dbReference type="GeneID" id="29455195"/>
<dbReference type="InterPro" id="IPR034032">
    <property type="entry name" value="Zn_MMP-like_bac"/>
</dbReference>
<evidence type="ECO:0000313" key="5">
    <source>
        <dbReference type="EMBL" id="KAA3807010.1"/>
    </source>
</evidence>